<dbReference type="Proteomes" id="UP001168821">
    <property type="component" value="Unassembled WGS sequence"/>
</dbReference>
<dbReference type="SUPFAM" id="SSF48652">
    <property type="entry name" value="Tetraspanin"/>
    <property type="match status" value="1"/>
</dbReference>
<name>A0AA38HTQ4_9CUCU</name>
<feature type="region of interest" description="Disordered" evidence="5">
    <location>
        <begin position="259"/>
        <end position="283"/>
    </location>
</feature>
<evidence type="ECO:0008006" key="9">
    <source>
        <dbReference type="Google" id="ProtNLM"/>
    </source>
</evidence>
<evidence type="ECO:0000256" key="6">
    <source>
        <dbReference type="SAM" id="Phobius"/>
    </source>
</evidence>
<accession>A0AA38HTQ4</accession>
<evidence type="ECO:0000256" key="5">
    <source>
        <dbReference type="SAM" id="MobiDB-lite"/>
    </source>
</evidence>
<evidence type="ECO:0000256" key="4">
    <source>
        <dbReference type="ARBA" id="ARBA00023136"/>
    </source>
</evidence>
<dbReference type="EMBL" id="JALNTZ010000008">
    <property type="protein sequence ID" value="KAJ3642827.1"/>
    <property type="molecule type" value="Genomic_DNA"/>
</dbReference>
<evidence type="ECO:0000256" key="2">
    <source>
        <dbReference type="ARBA" id="ARBA00022692"/>
    </source>
</evidence>
<sequence>MVGVFATTLAAMDCMGKFGASVVLPAHLENLHDSINITMDSLQVVPVVCIFMTIVSCATGFAGAVCFDSRPLLVFVTGMNFFFIMLLELTGAWILIPVINSLEKIVIQEMQQLFEQVNAMNPEYKSLLSSSENELFETLGETTYSYQLPLANGWVRFANGSEFLKAEVDYIQTKLECCGFTGRQFWKIRIPESCCPEEYPGNNCTLDVAYSRSCTFKFNGFSSCLSTLQVEFLIVAVLSFVTGCVAMRLVRYKQKYPDGNYASDDSSSSSEEDNVFDPQETFK</sequence>
<dbReference type="InterPro" id="IPR018499">
    <property type="entry name" value="Tetraspanin/Peripherin"/>
</dbReference>
<keyword evidence="8" id="KW-1185">Reference proteome</keyword>
<evidence type="ECO:0000313" key="8">
    <source>
        <dbReference type="Proteomes" id="UP001168821"/>
    </source>
</evidence>
<dbReference type="GO" id="GO:0016020">
    <property type="term" value="C:membrane"/>
    <property type="evidence" value="ECO:0007669"/>
    <property type="project" value="UniProtKB-SubCell"/>
</dbReference>
<protein>
    <recommendedName>
        <fullName evidence="9">Tetraspanin</fullName>
    </recommendedName>
</protein>
<gene>
    <name evidence="7" type="ORF">Zmor_025580</name>
</gene>
<feature type="transmembrane region" description="Helical" evidence="6">
    <location>
        <begin position="72"/>
        <end position="96"/>
    </location>
</feature>
<comment type="caution">
    <text evidence="7">The sequence shown here is derived from an EMBL/GenBank/DDBJ whole genome shotgun (WGS) entry which is preliminary data.</text>
</comment>
<keyword evidence="2 6" id="KW-0812">Transmembrane</keyword>
<evidence type="ECO:0000313" key="7">
    <source>
        <dbReference type="EMBL" id="KAJ3642827.1"/>
    </source>
</evidence>
<dbReference type="AlphaFoldDB" id="A0AA38HTQ4"/>
<feature type="transmembrane region" description="Helical" evidence="6">
    <location>
        <begin position="44"/>
        <end position="65"/>
    </location>
</feature>
<dbReference type="Gene3D" id="1.10.1450.10">
    <property type="entry name" value="Tetraspanin"/>
    <property type="match status" value="1"/>
</dbReference>
<dbReference type="InterPro" id="IPR008952">
    <property type="entry name" value="Tetraspanin_EC2_sf"/>
</dbReference>
<dbReference type="CDD" id="cd03127">
    <property type="entry name" value="tetraspanin_LEL"/>
    <property type="match status" value="1"/>
</dbReference>
<proteinExistence type="predicted"/>
<evidence type="ECO:0000256" key="1">
    <source>
        <dbReference type="ARBA" id="ARBA00004141"/>
    </source>
</evidence>
<dbReference type="Pfam" id="PF00335">
    <property type="entry name" value="Tetraspanin"/>
    <property type="match status" value="1"/>
</dbReference>
<reference evidence="7" key="1">
    <citation type="journal article" date="2023" name="G3 (Bethesda)">
        <title>Whole genome assemblies of Zophobas morio and Tenebrio molitor.</title>
        <authorList>
            <person name="Kaur S."/>
            <person name="Stinson S.A."/>
            <person name="diCenzo G.C."/>
        </authorList>
    </citation>
    <scope>NUCLEOTIDE SEQUENCE</scope>
    <source>
        <strain evidence="7">QUZm001</strain>
    </source>
</reference>
<organism evidence="7 8">
    <name type="scientific">Zophobas morio</name>
    <dbReference type="NCBI Taxonomy" id="2755281"/>
    <lineage>
        <taxon>Eukaryota</taxon>
        <taxon>Metazoa</taxon>
        <taxon>Ecdysozoa</taxon>
        <taxon>Arthropoda</taxon>
        <taxon>Hexapoda</taxon>
        <taxon>Insecta</taxon>
        <taxon>Pterygota</taxon>
        <taxon>Neoptera</taxon>
        <taxon>Endopterygota</taxon>
        <taxon>Coleoptera</taxon>
        <taxon>Polyphaga</taxon>
        <taxon>Cucujiformia</taxon>
        <taxon>Tenebrionidae</taxon>
        <taxon>Zophobas</taxon>
    </lineage>
</organism>
<comment type="subcellular location">
    <subcellularLocation>
        <location evidence="1">Membrane</location>
        <topology evidence="1">Multi-pass membrane protein</topology>
    </subcellularLocation>
</comment>
<evidence type="ECO:0000256" key="3">
    <source>
        <dbReference type="ARBA" id="ARBA00022989"/>
    </source>
</evidence>
<keyword evidence="4 6" id="KW-0472">Membrane</keyword>
<feature type="transmembrane region" description="Helical" evidence="6">
    <location>
        <begin position="232"/>
        <end position="250"/>
    </location>
</feature>
<keyword evidence="3 6" id="KW-1133">Transmembrane helix</keyword>